<dbReference type="Proteomes" id="UP000050640">
    <property type="component" value="Unplaced"/>
</dbReference>
<sequence>MDHRDLRDRKGHPDHQDHLVLTVNLEYQENLGHLELLVRRVFAPNIALSMVVSFSRMALDDDYSIRTNWIDN</sequence>
<dbReference type="AlphaFoldDB" id="A0A0R3RMS6"/>
<accession>A0A0R3RMS6</accession>
<protein>
    <submittedName>
        <fullName evidence="2">Neur_chan_LBD domain-containing protein</fullName>
    </submittedName>
</protein>
<reference evidence="2" key="1">
    <citation type="submission" date="2017-02" db="UniProtKB">
        <authorList>
            <consortium name="WormBaseParasite"/>
        </authorList>
    </citation>
    <scope>IDENTIFICATION</scope>
</reference>
<keyword evidence="1" id="KW-1185">Reference proteome</keyword>
<evidence type="ECO:0000313" key="1">
    <source>
        <dbReference type="Proteomes" id="UP000050640"/>
    </source>
</evidence>
<name>A0A0R3RMS6_9BILA</name>
<dbReference type="WBParaSite" id="EEL_0000278601-mRNA-1">
    <property type="protein sequence ID" value="EEL_0000278601-mRNA-1"/>
    <property type="gene ID" value="EEL_0000278601"/>
</dbReference>
<evidence type="ECO:0000313" key="2">
    <source>
        <dbReference type="WBParaSite" id="EEL_0000278601-mRNA-1"/>
    </source>
</evidence>
<proteinExistence type="predicted"/>
<organism evidence="1 2">
    <name type="scientific">Elaeophora elaphi</name>
    <dbReference type="NCBI Taxonomy" id="1147741"/>
    <lineage>
        <taxon>Eukaryota</taxon>
        <taxon>Metazoa</taxon>
        <taxon>Ecdysozoa</taxon>
        <taxon>Nematoda</taxon>
        <taxon>Chromadorea</taxon>
        <taxon>Rhabditida</taxon>
        <taxon>Spirurina</taxon>
        <taxon>Spiruromorpha</taxon>
        <taxon>Filarioidea</taxon>
        <taxon>Onchocercidae</taxon>
        <taxon>Elaeophora</taxon>
    </lineage>
</organism>